<dbReference type="Pfam" id="PF01047">
    <property type="entry name" value="MarR"/>
    <property type="match status" value="1"/>
</dbReference>
<dbReference type="GO" id="GO:0006950">
    <property type="term" value="P:response to stress"/>
    <property type="evidence" value="ECO:0007669"/>
    <property type="project" value="TreeGrafter"/>
</dbReference>
<dbReference type="PANTHER" id="PTHR33164">
    <property type="entry name" value="TRANSCRIPTIONAL REGULATOR, MARR FAMILY"/>
    <property type="match status" value="1"/>
</dbReference>
<dbReference type="AlphaFoldDB" id="A0A0F0GY55"/>
<proteinExistence type="predicted"/>
<evidence type="ECO:0000313" key="2">
    <source>
        <dbReference type="EMBL" id="KJK47491.1"/>
    </source>
</evidence>
<dbReference type="Proteomes" id="UP000033393">
    <property type="component" value="Unassembled WGS sequence"/>
</dbReference>
<sequence length="143" mass="16069">MTSTMMLVMDKVSSEVVSLLARIVQRYTKEYEQAAAAQDLTSVQAKVLVALDEPQPMHWIADKLGSERSNVTGIIDRLQARGLVERRPGEQDRRVKYIVATDEGQRLAREFQAALQFAAEPLASLGAADRRQLRDLLQRMLSD</sequence>
<keyword evidence="3" id="KW-1185">Reference proteome</keyword>
<dbReference type="PATRIC" id="fig|68170.10.peg.5100"/>
<dbReference type="Gene3D" id="1.10.10.10">
    <property type="entry name" value="Winged helix-like DNA-binding domain superfamily/Winged helix DNA-binding domain"/>
    <property type="match status" value="1"/>
</dbReference>
<feature type="domain" description="HTH marR-type" evidence="1">
    <location>
        <begin position="13"/>
        <end position="142"/>
    </location>
</feature>
<protein>
    <submittedName>
        <fullName evidence="2">MarR family transcriptional regulator</fullName>
    </submittedName>
</protein>
<dbReference type="GO" id="GO:0003700">
    <property type="term" value="F:DNA-binding transcription factor activity"/>
    <property type="evidence" value="ECO:0007669"/>
    <property type="project" value="InterPro"/>
</dbReference>
<dbReference type="PROSITE" id="PS50995">
    <property type="entry name" value="HTH_MARR_2"/>
    <property type="match status" value="1"/>
</dbReference>
<dbReference type="PRINTS" id="PR00598">
    <property type="entry name" value="HTHMARR"/>
</dbReference>
<dbReference type="EMBL" id="JYJG01000134">
    <property type="protein sequence ID" value="KJK47491.1"/>
    <property type="molecule type" value="Genomic_DNA"/>
</dbReference>
<dbReference type="InterPro" id="IPR036388">
    <property type="entry name" value="WH-like_DNA-bd_sf"/>
</dbReference>
<dbReference type="InterPro" id="IPR000835">
    <property type="entry name" value="HTH_MarR-typ"/>
</dbReference>
<dbReference type="eggNOG" id="COG1846">
    <property type="taxonomic scope" value="Bacteria"/>
</dbReference>
<dbReference type="SUPFAM" id="SSF46785">
    <property type="entry name" value="Winged helix' DNA-binding domain"/>
    <property type="match status" value="1"/>
</dbReference>
<dbReference type="PANTHER" id="PTHR33164:SF99">
    <property type="entry name" value="MARR FAMILY REGULATORY PROTEIN"/>
    <property type="match status" value="1"/>
</dbReference>
<gene>
    <name evidence="2" type="ORF">UK23_20230</name>
</gene>
<evidence type="ECO:0000259" key="1">
    <source>
        <dbReference type="PROSITE" id="PS50995"/>
    </source>
</evidence>
<name>A0A0F0GY55_LENAE</name>
<comment type="caution">
    <text evidence="2">The sequence shown here is derived from an EMBL/GenBank/DDBJ whole genome shotgun (WGS) entry which is preliminary data.</text>
</comment>
<dbReference type="InterPro" id="IPR036390">
    <property type="entry name" value="WH_DNA-bd_sf"/>
</dbReference>
<organism evidence="2 3">
    <name type="scientific">Lentzea aerocolonigenes</name>
    <name type="common">Lechevalieria aerocolonigenes</name>
    <name type="synonym">Saccharothrix aerocolonigenes</name>
    <dbReference type="NCBI Taxonomy" id="68170"/>
    <lineage>
        <taxon>Bacteria</taxon>
        <taxon>Bacillati</taxon>
        <taxon>Actinomycetota</taxon>
        <taxon>Actinomycetes</taxon>
        <taxon>Pseudonocardiales</taxon>
        <taxon>Pseudonocardiaceae</taxon>
        <taxon>Lentzea</taxon>
    </lineage>
</organism>
<dbReference type="SMART" id="SM00347">
    <property type="entry name" value="HTH_MARR"/>
    <property type="match status" value="1"/>
</dbReference>
<dbReference type="InterPro" id="IPR039422">
    <property type="entry name" value="MarR/SlyA-like"/>
</dbReference>
<evidence type="ECO:0000313" key="3">
    <source>
        <dbReference type="Proteomes" id="UP000033393"/>
    </source>
</evidence>
<reference evidence="2 3" key="1">
    <citation type="submission" date="2015-02" db="EMBL/GenBank/DDBJ databases">
        <authorList>
            <person name="Ju K.-S."/>
            <person name="Doroghazi J.R."/>
            <person name="Metcalf W."/>
        </authorList>
    </citation>
    <scope>NUCLEOTIDE SEQUENCE [LARGE SCALE GENOMIC DNA]</scope>
    <source>
        <strain evidence="2 3">NRRL B-16140</strain>
    </source>
</reference>
<accession>A0A0F0GY55</accession>